<dbReference type="InterPro" id="IPR057285">
    <property type="entry name" value="Pre-PUA_NSUN2"/>
</dbReference>
<dbReference type="PROSITE" id="PS51686">
    <property type="entry name" value="SAM_MT_RSMB_NOP"/>
    <property type="match status" value="1"/>
</dbReference>
<dbReference type="SUPFAM" id="SSF53335">
    <property type="entry name" value="S-adenosyl-L-methionine-dependent methyltransferases"/>
    <property type="match status" value="1"/>
</dbReference>
<dbReference type="STRING" id="6689.A0A3R7PE78"/>
<dbReference type="GO" id="GO:0030488">
    <property type="term" value="P:tRNA methylation"/>
    <property type="evidence" value="ECO:0007669"/>
    <property type="project" value="TreeGrafter"/>
</dbReference>
<dbReference type="Pfam" id="PF01189">
    <property type="entry name" value="Methyltr_RsmB-F"/>
    <property type="match status" value="1"/>
</dbReference>
<evidence type="ECO:0000259" key="12">
    <source>
        <dbReference type="PROSITE" id="PS51686"/>
    </source>
</evidence>
<evidence type="ECO:0000256" key="5">
    <source>
        <dbReference type="ARBA" id="ARBA00022679"/>
    </source>
</evidence>
<keyword evidence="6 10" id="KW-0949">S-adenosyl-L-methionine</keyword>
<dbReference type="PRINTS" id="PR02008">
    <property type="entry name" value="RCMTFAMILY"/>
</dbReference>
<gene>
    <name evidence="13" type="ORF">C7M84_023364</name>
</gene>
<feature type="compositionally biased region" description="Polar residues" evidence="11">
    <location>
        <begin position="710"/>
        <end position="724"/>
    </location>
</feature>
<dbReference type="InterPro" id="IPR001678">
    <property type="entry name" value="MeTrfase_RsmB-F_NOP2_dom"/>
</dbReference>
<evidence type="ECO:0000256" key="1">
    <source>
        <dbReference type="ARBA" id="ARBA00004123"/>
    </source>
</evidence>
<evidence type="ECO:0000256" key="2">
    <source>
        <dbReference type="ARBA" id="ARBA00012629"/>
    </source>
</evidence>
<evidence type="ECO:0000256" key="9">
    <source>
        <dbReference type="ARBA" id="ARBA00023242"/>
    </source>
</evidence>
<feature type="region of interest" description="Disordered" evidence="11">
    <location>
        <begin position="471"/>
        <end position="500"/>
    </location>
</feature>
<keyword evidence="14" id="KW-1185">Reference proteome</keyword>
<dbReference type="EMBL" id="QCYY01000684">
    <property type="protein sequence ID" value="ROT83451.1"/>
    <property type="molecule type" value="Genomic_DNA"/>
</dbReference>
<dbReference type="InterPro" id="IPR029063">
    <property type="entry name" value="SAM-dependent_MTases_sf"/>
</dbReference>
<dbReference type="EC" id="2.1.1.203" evidence="2"/>
<keyword evidence="3" id="KW-0820">tRNA-binding</keyword>
<feature type="binding site" evidence="10">
    <location>
        <position position="249"/>
    </location>
    <ligand>
        <name>S-adenosyl-L-methionine</name>
        <dbReference type="ChEBI" id="CHEBI:59789"/>
    </ligand>
</feature>
<feature type="binding site" evidence="10">
    <location>
        <position position="303"/>
    </location>
    <ligand>
        <name>S-adenosyl-L-methionine</name>
        <dbReference type="ChEBI" id="CHEBI:59789"/>
    </ligand>
</feature>
<dbReference type="OrthoDB" id="6093671at2759"/>
<feature type="region of interest" description="Disordered" evidence="11">
    <location>
        <begin position="697"/>
        <end position="758"/>
    </location>
</feature>
<dbReference type="Gene3D" id="3.40.50.150">
    <property type="entry name" value="Vaccinia Virus protein VP39"/>
    <property type="match status" value="1"/>
</dbReference>
<feature type="compositionally biased region" description="Polar residues" evidence="11">
    <location>
        <begin position="737"/>
        <end position="750"/>
    </location>
</feature>
<feature type="compositionally biased region" description="Basic and acidic residues" evidence="11">
    <location>
        <begin position="43"/>
        <end position="53"/>
    </location>
</feature>
<feature type="compositionally biased region" description="Basic and acidic residues" evidence="11">
    <location>
        <begin position="471"/>
        <end position="494"/>
    </location>
</feature>
<feature type="domain" description="SAM-dependent MTase RsmB/NOP-type" evidence="12">
    <location>
        <begin position="85"/>
        <end position="464"/>
    </location>
</feature>
<protein>
    <recommendedName>
        <fullName evidence="2">tRNA (cytosine(34)-C(5))-methyltransferase</fullName>
        <ecNumber evidence="2">2.1.1.203</ecNumber>
    </recommendedName>
</protein>
<feature type="binding site" evidence="10">
    <location>
        <position position="276"/>
    </location>
    <ligand>
        <name>S-adenosyl-L-methionine</name>
        <dbReference type="ChEBI" id="CHEBI:59789"/>
    </ligand>
</feature>
<dbReference type="AlphaFoldDB" id="A0A3R7PE78"/>
<dbReference type="Pfam" id="PF25376">
    <property type="entry name" value="Pre-PUA_NSUN2"/>
    <property type="match status" value="1"/>
</dbReference>
<evidence type="ECO:0000256" key="8">
    <source>
        <dbReference type="ARBA" id="ARBA00022884"/>
    </source>
</evidence>
<keyword evidence="8 10" id="KW-0694">RNA-binding</keyword>
<evidence type="ECO:0000256" key="6">
    <source>
        <dbReference type="ARBA" id="ARBA00022691"/>
    </source>
</evidence>
<name>A0A3R7PE78_PENVA</name>
<evidence type="ECO:0000313" key="13">
    <source>
        <dbReference type="EMBL" id="ROT83451.1"/>
    </source>
</evidence>
<proteinExistence type="inferred from homology"/>
<dbReference type="InterPro" id="IPR057286">
    <property type="entry name" value="PUA_NSUN2"/>
</dbReference>
<evidence type="ECO:0000313" key="14">
    <source>
        <dbReference type="Proteomes" id="UP000283509"/>
    </source>
</evidence>
<feature type="active site" description="Nucleophile" evidence="10">
    <location>
        <position position="356"/>
    </location>
</feature>
<dbReference type="GO" id="GO:0000049">
    <property type="term" value="F:tRNA binding"/>
    <property type="evidence" value="ECO:0007669"/>
    <property type="project" value="UniProtKB-KW"/>
</dbReference>
<keyword evidence="9" id="KW-0539">Nucleus</keyword>
<dbReference type="PRINTS" id="PR02011">
    <property type="entry name" value="RCMTNCL1"/>
</dbReference>
<organism evidence="13 14">
    <name type="scientific">Penaeus vannamei</name>
    <name type="common">Whiteleg shrimp</name>
    <name type="synonym">Litopenaeus vannamei</name>
    <dbReference type="NCBI Taxonomy" id="6689"/>
    <lineage>
        <taxon>Eukaryota</taxon>
        <taxon>Metazoa</taxon>
        <taxon>Ecdysozoa</taxon>
        <taxon>Arthropoda</taxon>
        <taxon>Crustacea</taxon>
        <taxon>Multicrustacea</taxon>
        <taxon>Malacostraca</taxon>
        <taxon>Eumalacostraca</taxon>
        <taxon>Eucarida</taxon>
        <taxon>Decapoda</taxon>
        <taxon>Dendrobranchiata</taxon>
        <taxon>Penaeoidea</taxon>
        <taxon>Penaeidae</taxon>
        <taxon>Penaeus</taxon>
    </lineage>
</organism>
<dbReference type="InterPro" id="IPR049560">
    <property type="entry name" value="MeTrfase_RsmB-F_NOP2_cat"/>
</dbReference>
<dbReference type="InterPro" id="IPR023267">
    <property type="entry name" value="RCMT"/>
</dbReference>
<keyword evidence="5 10" id="KW-0808">Transferase</keyword>
<evidence type="ECO:0000256" key="11">
    <source>
        <dbReference type="SAM" id="MobiDB-lite"/>
    </source>
</evidence>
<feature type="region of interest" description="Disordered" evidence="11">
    <location>
        <begin position="27"/>
        <end position="53"/>
    </location>
</feature>
<evidence type="ECO:0000256" key="7">
    <source>
        <dbReference type="ARBA" id="ARBA00022694"/>
    </source>
</evidence>
<comment type="caution">
    <text evidence="13">The sequence shown here is derived from an EMBL/GenBank/DDBJ whole genome shotgun (WGS) entry which is preliminary data.</text>
</comment>
<reference evidence="13 14" key="1">
    <citation type="submission" date="2018-04" db="EMBL/GenBank/DDBJ databases">
        <authorList>
            <person name="Zhang X."/>
            <person name="Yuan J."/>
            <person name="Li F."/>
            <person name="Xiang J."/>
        </authorList>
    </citation>
    <scope>NUCLEOTIDE SEQUENCE [LARGE SCALE GENOMIC DNA]</scope>
    <source>
        <tissue evidence="13">Muscle</tissue>
    </source>
</reference>
<evidence type="ECO:0000256" key="4">
    <source>
        <dbReference type="ARBA" id="ARBA00022603"/>
    </source>
</evidence>
<evidence type="ECO:0000256" key="10">
    <source>
        <dbReference type="PROSITE-ProRule" id="PRU01023"/>
    </source>
</evidence>
<dbReference type="GO" id="GO:0005737">
    <property type="term" value="C:cytoplasm"/>
    <property type="evidence" value="ECO:0007669"/>
    <property type="project" value="TreeGrafter"/>
</dbReference>
<keyword evidence="4 10" id="KW-0489">Methyltransferase</keyword>
<comment type="similarity">
    <text evidence="10">Belongs to the class I-like SAM-binding methyltransferase superfamily. RsmB/NOP family.</text>
</comment>
<feature type="binding site" evidence="10">
    <location>
        <begin position="215"/>
        <end position="221"/>
    </location>
    <ligand>
        <name>S-adenosyl-L-methionine</name>
        <dbReference type="ChEBI" id="CHEBI:59789"/>
    </ligand>
</feature>
<sequence>MLVQTPVLLRPRFAKTFSPHSRLLRDDPRLADMGKKGKKFKKRVDQPKKERPQHTNYVELVRENKDFETYYKAQKIVPEEEWDEFLSCMKTNLPAAFRLTGSKSMARALLKVLTKSFFEPLSQLVPPELTEEEIKAGEEPVKPLRPICLPWYPDNLAWQLNLTRRNIRRCEAYWQLHQCLISETETGNISRQEAVSMIPPLVLNVEPHHKILDMCAAPGSKTAQLIEFLHCSEDELGAAIPQGIVVANDVDNRRCYMLTHQAKRLQSPSIIITNHDAAFMPKIYHTRKDGSVGPLKYDRILCDVPCSGDGTLRKNFDVWAKWNPANGANLHGLQLRIARRGLEMLEVGGRMVYSTCSLNPLENEAVIQRLLIEGSGSIRLLDVTEQLPGLKFIPGLEEWTLMNREMEVIKTVADIPLKNTNLFNKHLFPPAPEDREKLNLRRCIRILPHQQDTGGFFVAVLEKVKPLPGEKVYKPSEQTEQKDESHKTQRIKEPPKKKRRQGFKEAPYYYFEDDEVVWPGINDFYAIREEIGPGLFLSRTKEGKKRNLYFTNSLVKDIVNLNQEDIKIINTGVKVLVRSDNKGTPCDFRLAQDGSAVLLPLITKRKITVTREDLVIMLQNDDMEMPPEITTLDPKTQEQCTELCTGAIAFLFKDEDLTIELVGWKGNRSVRAYVAKHDRLHYLRLLGADTSKYEKNKFQEQRDLEAKSAASENNGDMSLGNENSDGIDMTNDETIKENSSGENGSDTNGENVIEAEEK</sequence>
<dbReference type="GO" id="GO:0016428">
    <property type="term" value="F:tRNA (cytidine-5-)-methyltransferase activity"/>
    <property type="evidence" value="ECO:0007669"/>
    <property type="project" value="InterPro"/>
</dbReference>
<dbReference type="Pfam" id="PF25378">
    <property type="entry name" value="PUA_NSUN2"/>
    <property type="match status" value="1"/>
</dbReference>
<dbReference type="InterPro" id="IPR023270">
    <property type="entry name" value="RCMT_NCL1"/>
</dbReference>
<keyword evidence="7" id="KW-0819">tRNA processing</keyword>
<dbReference type="GO" id="GO:0005634">
    <property type="term" value="C:nucleus"/>
    <property type="evidence" value="ECO:0007669"/>
    <property type="project" value="UniProtKB-SubCell"/>
</dbReference>
<reference evidence="13 14" key="2">
    <citation type="submission" date="2019-01" db="EMBL/GenBank/DDBJ databases">
        <title>The decoding of complex shrimp genome reveals the adaptation for benthos swimmer, frequently molting mechanism and breeding impact on genome.</title>
        <authorList>
            <person name="Sun Y."/>
            <person name="Gao Y."/>
            <person name="Yu Y."/>
        </authorList>
    </citation>
    <scope>NUCLEOTIDE SEQUENCE [LARGE SCALE GENOMIC DNA]</scope>
    <source>
        <tissue evidence="13">Muscle</tissue>
    </source>
</reference>
<feature type="compositionally biased region" description="Basic and acidic residues" evidence="11">
    <location>
        <begin position="697"/>
        <end position="706"/>
    </location>
</feature>
<dbReference type="PANTHER" id="PTHR22808">
    <property type="entry name" value="NCL1 YEAST -RELATED NOL1/NOP2/FMU SUN DOMAIN-CONTAINING"/>
    <property type="match status" value="1"/>
</dbReference>
<accession>A0A3R7PE78</accession>
<dbReference type="Proteomes" id="UP000283509">
    <property type="component" value="Unassembled WGS sequence"/>
</dbReference>
<dbReference type="PANTHER" id="PTHR22808:SF1">
    <property type="entry name" value="RNA CYTOSINE-C(5)-METHYLTRANSFERASE NSUN2-RELATED"/>
    <property type="match status" value="1"/>
</dbReference>
<comment type="subcellular location">
    <subcellularLocation>
        <location evidence="1">Nucleus</location>
    </subcellularLocation>
</comment>
<evidence type="ECO:0000256" key="3">
    <source>
        <dbReference type="ARBA" id="ARBA00022555"/>
    </source>
</evidence>